<gene>
    <name evidence="2" type="ORF">Bca52824_032988</name>
</gene>
<name>A0A8X7V6U9_BRACI</name>
<sequence>MNKTNGGVLGEVASKMPSGSADPSSTKGSGSAANKQRTAVSSRSVLEDIEEATNFSGDKSSYQVPDTMNHSDPSQEEDQCVDSSSQRLVLVTSPKRFNKHHREVDDNDDFLDPVHQWNHPQTDHRKMTDPHFADMKQHKRDADWLYAVADSHYCIRKKCACGGAITVETEERGRTYYDDGLHIRHACLNAIEEELSVLKKEYADEVSLRFITEELQFTATSVTKVSKRLQDISQGTMTVTQCAEFFYRLEIVHQQDEQALIKLANDGLKEEIREGLETAEFPSLEALFEEASEVEKILEMEKTPPISPRKLRRNSPDNNPHKGARKTDNKEDPEDEGYYDWGWCYEDTHVDEDEEDMSDYPDEEIESGSDEDLSSGSDG</sequence>
<evidence type="ECO:0000313" key="2">
    <source>
        <dbReference type="EMBL" id="KAG2304337.1"/>
    </source>
</evidence>
<proteinExistence type="predicted"/>
<dbReference type="Proteomes" id="UP000886595">
    <property type="component" value="Unassembled WGS sequence"/>
</dbReference>
<reference evidence="2 3" key="1">
    <citation type="submission" date="2020-02" db="EMBL/GenBank/DDBJ databases">
        <authorList>
            <person name="Ma Q."/>
            <person name="Huang Y."/>
            <person name="Song X."/>
            <person name="Pei D."/>
        </authorList>
    </citation>
    <scope>NUCLEOTIDE SEQUENCE [LARGE SCALE GENOMIC DNA]</scope>
    <source>
        <strain evidence="2">Sxm20200214</strain>
        <tissue evidence="2">Leaf</tissue>
    </source>
</reference>
<keyword evidence="3" id="KW-1185">Reference proteome</keyword>
<dbReference type="EMBL" id="JAAMPC010000007">
    <property type="protein sequence ID" value="KAG2304337.1"/>
    <property type="molecule type" value="Genomic_DNA"/>
</dbReference>
<dbReference type="AlphaFoldDB" id="A0A8X7V6U9"/>
<evidence type="ECO:0000256" key="1">
    <source>
        <dbReference type="SAM" id="MobiDB-lite"/>
    </source>
</evidence>
<feature type="region of interest" description="Disordered" evidence="1">
    <location>
        <begin position="299"/>
        <end position="379"/>
    </location>
</feature>
<evidence type="ECO:0000313" key="3">
    <source>
        <dbReference type="Proteomes" id="UP000886595"/>
    </source>
</evidence>
<feature type="compositionally biased region" description="Polar residues" evidence="1">
    <location>
        <begin position="53"/>
        <end position="72"/>
    </location>
</feature>
<feature type="compositionally biased region" description="Polar residues" evidence="1">
    <location>
        <begin position="21"/>
        <end position="44"/>
    </location>
</feature>
<organism evidence="2 3">
    <name type="scientific">Brassica carinata</name>
    <name type="common">Ethiopian mustard</name>
    <name type="synonym">Abyssinian cabbage</name>
    <dbReference type="NCBI Taxonomy" id="52824"/>
    <lineage>
        <taxon>Eukaryota</taxon>
        <taxon>Viridiplantae</taxon>
        <taxon>Streptophyta</taxon>
        <taxon>Embryophyta</taxon>
        <taxon>Tracheophyta</taxon>
        <taxon>Spermatophyta</taxon>
        <taxon>Magnoliopsida</taxon>
        <taxon>eudicotyledons</taxon>
        <taxon>Gunneridae</taxon>
        <taxon>Pentapetalae</taxon>
        <taxon>rosids</taxon>
        <taxon>malvids</taxon>
        <taxon>Brassicales</taxon>
        <taxon>Brassicaceae</taxon>
        <taxon>Brassiceae</taxon>
        <taxon>Brassica</taxon>
    </lineage>
</organism>
<accession>A0A8X7V6U9</accession>
<feature type="region of interest" description="Disordered" evidence="1">
    <location>
        <begin position="1"/>
        <end position="85"/>
    </location>
</feature>
<protein>
    <submittedName>
        <fullName evidence="2">Uncharacterized protein</fullName>
    </submittedName>
</protein>
<comment type="caution">
    <text evidence="2">The sequence shown here is derived from an EMBL/GenBank/DDBJ whole genome shotgun (WGS) entry which is preliminary data.</text>
</comment>
<feature type="compositionally biased region" description="Acidic residues" evidence="1">
    <location>
        <begin position="349"/>
        <end position="373"/>
    </location>
</feature>